<dbReference type="Pfam" id="PF10950">
    <property type="entry name" value="Organ_specific"/>
    <property type="match status" value="1"/>
</dbReference>
<evidence type="ECO:0000256" key="2">
    <source>
        <dbReference type="SAM" id="SignalP"/>
    </source>
</evidence>
<feature type="chain" id="PRO_5044002541" description="Organ-specific protein S2" evidence="2">
    <location>
        <begin position="26"/>
        <end position="196"/>
    </location>
</feature>
<gene>
    <name evidence="3" type="ORF">Sradi_4686500</name>
</gene>
<dbReference type="PANTHER" id="PTHR33731:SF2">
    <property type="entry name" value="ORGAN-SPECIFIC PROTEIN S2-LIKE"/>
    <property type="match status" value="1"/>
</dbReference>
<feature type="signal peptide" evidence="2">
    <location>
        <begin position="1"/>
        <end position="25"/>
    </location>
</feature>
<evidence type="ECO:0000313" key="3">
    <source>
        <dbReference type="EMBL" id="KAL0334746.1"/>
    </source>
</evidence>
<comment type="caution">
    <text evidence="3">The sequence shown here is derived from an EMBL/GenBank/DDBJ whole genome shotgun (WGS) entry which is preliminary data.</text>
</comment>
<feature type="compositionally biased region" description="Polar residues" evidence="1">
    <location>
        <begin position="56"/>
        <end position="82"/>
    </location>
</feature>
<proteinExistence type="predicted"/>
<feature type="compositionally biased region" description="Basic and acidic residues" evidence="1">
    <location>
        <begin position="136"/>
        <end position="150"/>
    </location>
</feature>
<feature type="region of interest" description="Disordered" evidence="1">
    <location>
        <begin position="130"/>
        <end position="196"/>
    </location>
</feature>
<keyword evidence="2" id="KW-0732">Signal</keyword>
<accession>A0AAW2MWB2</accession>
<reference evidence="3" key="2">
    <citation type="journal article" date="2024" name="Plant">
        <title>Genomic evolution and insights into agronomic trait innovations of Sesamum species.</title>
        <authorList>
            <person name="Miao H."/>
            <person name="Wang L."/>
            <person name="Qu L."/>
            <person name="Liu H."/>
            <person name="Sun Y."/>
            <person name="Le M."/>
            <person name="Wang Q."/>
            <person name="Wei S."/>
            <person name="Zheng Y."/>
            <person name="Lin W."/>
            <person name="Duan Y."/>
            <person name="Cao H."/>
            <person name="Xiong S."/>
            <person name="Wang X."/>
            <person name="Wei L."/>
            <person name="Li C."/>
            <person name="Ma Q."/>
            <person name="Ju M."/>
            <person name="Zhao R."/>
            <person name="Li G."/>
            <person name="Mu C."/>
            <person name="Tian Q."/>
            <person name="Mei H."/>
            <person name="Zhang T."/>
            <person name="Gao T."/>
            <person name="Zhang H."/>
        </authorList>
    </citation>
    <scope>NUCLEOTIDE SEQUENCE</scope>
    <source>
        <strain evidence="3">G02</strain>
    </source>
</reference>
<dbReference type="AlphaFoldDB" id="A0AAW2MWB2"/>
<dbReference type="EMBL" id="JACGWJ010000021">
    <property type="protein sequence ID" value="KAL0334746.1"/>
    <property type="molecule type" value="Genomic_DNA"/>
</dbReference>
<name>A0AAW2MWB2_SESRA</name>
<dbReference type="InterPro" id="IPR024489">
    <property type="entry name" value="Organ_specific_prot"/>
</dbReference>
<evidence type="ECO:0000256" key="1">
    <source>
        <dbReference type="SAM" id="MobiDB-lite"/>
    </source>
</evidence>
<evidence type="ECO:0008006" key="4">
    <source>
        <dbReference type="Google" id="ProtNLM"/>
    </source>
</evidence>
<sequence length="196" mass="22013">MRSTVFILAGLFALVLISFANTINARKDPAGEYWEVVVKDKPMPQVIQGLVDDASKVTSPTSAQKNHCSTTPTTSRSFQPSPNDDDKLKAKRYFANDFEPRPNASAYADDDDKEEKKSFVKNFESGPYLSAYSDNSDMKKEKSFVKDFEPRPSASAYNDNKEMKEEKSFTKEFEPRPNLSAYNDDAVGVEAIKESH</sequence>
<protein>
    <recommendedName>
        <fullName evidence="4">Organ-specific protein S2</fullName>
    </recommendedName>
</protein>
<feature type="region of interest" description="Disordered" evidence="1">
    <location>
        <begin position="55"/>
        <end position="114"/>
    </location>
</feature>
<organism evidence="3">
    <name type="scientific">Sesamum radiatum</name>
    <name type="common">Black benniseed</name>
    <dbReference type="NCBI Taxonomy" id="300843"/>
    <lineage>
        <taxon>Eukaryota</taxon>
        <taxon>Viridiplantae</taxon>
        <taxon>Streptophyta</taxon>
        <taxon>Embryophyta</taxon>
        <taxon>Tracheophyta</taxon>
        <taxon>Spermatophyta</taxon>
        <taxon>Magnoliopsida</taxon>
        <taxon>eudicotyledons</taxon>
        <taxon>Gunneridae</taxon>
        <taxon>Pentapetalae</taxon>
        <taxon>asterids</taxon>
        <taxon>lamiids</taxon>
        <taxon>Lamiales</taxon>
        <taxon>Pedaliaceae</taxon>
        <taxon>Sesamum</taxon>
    </lineage>
</organism>
<reference evidence="3" key="1">
    <citation type="submission" date="2020-06" db="EMBL/GenBank/DDBJ databases">
        <authorList>
            <person name="Li T."/>
            <person name="Hu X."/>
            <person name="Zhang T."/>
            <person name="Song X."/>
            <person name="Zhang H."/>
            <person name="Dai N."/>
            <person name="Sheng W."/>
            <person name="Hou X."/>
            <person name="Wei L."/>
        </authorList>
    </citation>
    <scope>NUCLEOTIDE SEQUENCE</scope>
    <source>
        <strain evidence="3">G02</strain>
        <tissue evidence="3">Leaf</tissue>
    </source>
</reference>
<feature type="compositionally biased region" description="Basic and acidic residues" evidence="1">
    <location>
        <begin position="159"/>
        <end position="175"/>
    </location>
</feature>
<dbReference type="PANTHER" id="PTHR33731">
    <property type="entry name" value="PROTEIN, PUTATIVE-RELATED"/>
    <property type="match status" value="1"/>
</dbReference>